<dbReference type="OrthoDB" id="9768004at2"/>
<dbReference type="EMBL" id="AZAC01000056">
    <property type="protein sequence ID" value="KIX11351.1"/>
    <property type="molecule type" value="Genomic_DNA"/>
</dbReference>
<sequence>MKGKRLSWNLLAVAALALGLCLGFGESLRAESSLPAKYKNSLGMEFALIPAGKFTMGSPADASWARPNETPHQVTFSQPFYMQTTEVTLGQWRALMGKRFLIRRKGGPDIPVSKVSWHDAMRFVAKLNQLGEGVYNLPTEAQWEYACRAGSDTAYFWGNSLTCSQAMYGNNPIKNACCLAYIRKKGLPVSGPAPVKSYPPNAWGLYDMHGNLWEWCRDWFGPYPEKAVTDPTGPADGVNRVRRGGSWYRGVARLRSTNRNFANPDSMYSTLGFRVIRETP</sequence>
<comment type="caution">
    <text evidence="2">The sequence shown here is derived from an EMBL/GenBank/DDBJ whole genome shotgun (WGS) entry which is preliminary data.</text>
</comment>
<dbReference type="Pfam" id="PF03781">
    <property type="entry name" value="FGE-sulfatase"/>
    <property type="match status" value="1"/>
</dbReference>
<dbReference type="AlphaFoldDB" id="A0A0D2J6P5"/>
<feature type="domain" description="Sulfatase-modifying factor enzyme-like" evidence="1">
    <location>
        <begin position="46"/>
        <end position="277"/>
    </location>
</feature>
<dbReference type="PANTHER" id="PTHR23150">
    <property type="entry name" value="SULFATASE MODIFYING FACTOR 1, 2"/>
    <property type="match status" value="1"/>
</dbReference>
<organism evidence="2 3">
    <name type="scientific">Dethiosulfatarculus sandiegensis</name>
    <dbReference type="NCBI Taxonomy" id="1429043"/>
    <lineage>
        <taxon>Bacteria</taxon>
        <taxon>Pseudomonadati</taxon>
        <taxon>Thermodesulfobacteriota</taxon>
        <taxon>Desulfarculia</taxon>
        <taxon>Desulfarculales</taxon>
        <taxon>Desulfarculaceae</taxon>
        <taxon>Dethiosulfatarculus</taxon>
    </lineage>
</organism>
<evidence type="ECO:0000313" key="3">
    <source>
        <dbReference type="Proteomes" id="UP000032233"/>
    </source>
</evidence>
<dbReference type="RefSeq" id="WP_052515497.1">
    <property type="nucleotide sequence ID" value="NZ_AZAC01000056.1"/>
</dbReference>
<name>A0A0D2J6P5_9BACT</name>
<dbReference type="STRING" id="1429043.X474_23960"/>
<dbReference type="InterPro" id="IPR042095">
    <property type="entry name" value="SUMF_sf"/>
</dbReference>
<dbReference type="Gene3D" id="3.90.1580.10">
    <property type="entry name" value="paralog of FGE (formylglycine-generating enzyme)"/>
    <property type="match status" value="1"/>
</dbReference>
<dbReference type="SUPFAM" id="SSF56436">
    <property type="entry name" value="C-type lectin-like"/>
    <property type="match status" value="1"/>
</dbReference>
<dbReference type="PATRIC" id="fig|1429043.3.peg.5067"/>
<dbReference type="InParanoid" id="A0A0D2J6P5"/>
<accession>A0A0D2J6P5</accession>
<dbReference type="InterPro" id="IPR005532">
    <property type="entry name" value="SUMF_dom"/>
</dbReference>
<evidence type="ECO:0000313" key="2">
    <source>
        <dbReference type="EMBL" id="KIX11351.1"/>
    </source>
</evidence>
<evidence type="ECO:0000259" key="1">
    <source>
        <dbReference type="Pfam" id="PF03781"/>
    </source>
</evidence>
<gene>
    <name evidence="2" type="ORF">X474_23960</name>
</gene>
<dbReference type="PANTHER" id="PTHR23150:SF19">
    <property type="entry name" value="FORMYLGLYCINE-GENERATING ENZYME"/>
    <property type="match status" value="1"/>
</dbReference>
<keyword evidence="3" id="KW-1185">Reference proteome</keyword>
<dbReference type="GO" id="GO:0120147">
    <property type="term" value="F:formylglycine-generating oxidase activity"/>
    <property type="evidence" value="ECO:0007669"/>
    <property type="project" value="TreeGrafter"/>
</dbReference>
<protein>
    <submittedName>
        <fullName evidence="2">Sulphatase-modifying factor protein</fullName>
    </submittedName>
</protein>
<dbReference type="Proteomes" id="UP000032233">
    <property type="component" value="Unassembled WGS sequence"/>
</dbReference>
<proteinExistence type="predicted"/>
<dbReference type="InterPro" id="IPR051043">
    <property type="entry name" value="Sulfatase_Mod_Factor_Kinase"/>
</dbReference>
<dbReference type="InterPro" id="IPR016187">
    <property type="entry name" value="CTDL_fold"/>
</dbReference>
<reference evidence="2 3" key="1">
    <citation type="submission" date="2013-11" db="EMBL/GenBank/DDBJ databases">
        <title>Metagenomic analysis of a methanogenic consortium involved in long chain n-alkane degradation.</title>
        <authorList>
            <person name="Davidova I.A."/>
            <person name="Callaghan A.V."/>
            <person name="Wawrik B."/>
            <person name="Pruitt S."/>
            <person name="Marks C."/>
            <person name="Duncan K.E."/>
            <person name="Suflita J.M."/>
        </authorList>
    </citation>
    <scope>NUCLEOTIDE SEQUENCE [LARGE SCALE GENOMIC DNA]</scope>
    <source>
        <strain evidence="2 3">SPR</strain>
    </source>
</reference>